<dbReference type="PANTHER" id="PTHR42781:SF4">
    <property type="entry name" value="SPERMIDINE_PUTRESCINE IMPORT ATP-BINDING PROTEIN POTA"/>
    <property type="match status" value="1"/>
</dbReference>
<keyword evidence="3" id="KW-0410">Iron transport</keyword>
<dbReference type="GO" id="GO:0015418">
    <property type="term" value="F:ABC-type quaternary ammonium compound transporting activity"/>
    <property type="evidence" value="ECO:0007669"/>
    <property type="project" value="UniProtKB-EC"/>
</dbReference>
<dbReference type="InterPro" id="IPR027417">
    <property type="entry name" value="P-loop_NTPase"/>
</dbReference>
<dbReference type="InterPro" id="IPR013611">
    <property type="entry name" value="Transp-assoc_OB_typ2"/>
</dbReference>
<evidence type="ECO:0000256" key="4">
    <source>
        <dbReference type="ARBA" id="ARBA00022741"/>
    </source>
</evidence>
<keyword evidence="4" id="KW-0547">Nucleotide-binding</keyword>
<keyword evidence="12" id="KW-1185">Reference proteome</keyword>
<name>A0A7W9YLT9_9ACTN</name>
<evidence type="ECO:0000256" key="9">
    <source>
        <dbReference type="ARBA" id="ARBA00066388"/>
    </source>
</evidence>
<accession>A0A7W9YLT9</accession>
<keyword evidence="6" id="KW-0408">Iron</keyword>
<evidence type="ECO:0000256" key="5">
    <source>
        <dbReference type="ARBA" id="ARBA00022840"/>
    </source>
</evidence>
<dbReference type="SMART" id="SM00382">
    <property type="entry name" value="AAA"/>
    <property type="match status" value="1"/>
</dbReference>
<dbReference type="EC" id="7.6.2.9" evidence="9"/>
<dbReference type="InterPro" id="IPR003593">
    <property type="entry name" value="AAA+_ATPase"/>
</dbReference>
<feature type="domain" description="ABC transporter" evidence="10">
    <location>
        <begin position="5"/>
        <end position="236"/>
    </location>
</feature>
<dbReference type="AlphaFoldDB" id="A0A7W9YLT9"/>
<evidence type="ECO:0000256" key="1">
    <source>
        <dbReference type="ARBA" id="ARBA00022448"/>
    </source>
</evidence>
<dbReference type="Proteomes" id="UP000546642">
    <property type="component" value="Unassembled WGS sequence"/>
</dbReference>
<dbReference type="PROSITE" id="PS50893">
    <property type="entry name" value="ABC_TRANSPORTER_2"/>
    <property type="match status" value="1"/>
</dbReference>
<dbReference type="SUPFAM" id="SSF52540">
    <property type="entry name" value="P-loop containing nucleoside triphosphate hydrolases"/>
    <property type="match status" value="1"/>
</dbReference>
<dbReference type="RefSeq" id="WP_221308216.1">
    <property type="nucleotide sequence ID" value="NZ_JACHDS010000001.1"/>
</dbReference>
<evidence type="ECO:0000313" key="11">
    <source>
        <dbReference type="EMBL" id="MBB6174359.1"/>
    </source>
</evidence>
<keyword evidence="2" id="KW-1003">Cell membrane</keyword>
<evidence type="ECO:0000256" key="6">
    <source>
        <dbReference type="ARBA" id="ARBA00023004"/>
    </source>
</evidence>
<dbReference type="PANTHER" id="PTHR42781">
    <property type="entry name" value="SPERMIDINE/PUTRESCINE IMPORT ATP-BINDING PROTEIN POTA"/>
    <property type="match status" value="1"/>
</dbReference>
<dbReference type="GO" id="GO:0005524">
    <property type="term" value="F:ATP binding"/>
    <property type="evidence" value="ECO:0007669"/>
    <property type="project" value="UniProtKB-KW"/>
</dbReference>
<organism evidence="11 12">
    <name type="scientific">Nocardiopsis mwathae</name>
    <dbReference type="NCBI Taxonomy" id="1472723"/>
    <lineage>
        <taxon>Bacteria</taxon>
        <taxon>Bacillati</taxon>
        <taxon>Actinomycetota</taxon>
        <taxon>Actinomycetes</taxon>
        <taxon>Streptosporangiales</taxon>
        <taxon>Nocardiopsidaceae</taxon>
        <taxon>Nocardiopsis</taxon>
    </lineage>
</organism>
<keyword evidence="1" id="KW-0813">Transport</keyword>
<dbReference type="Pfam" id="PF08402">
    <property type="entry name" value="TOBE_2"/>
    <property type="match status" value="1"/>
</dbReference>
<protein>
    <recommendedName>
        <fullName evidence="9">ABC-type quaternary amine transporter</fullName>
        <ecNumber evidence="9">7.6.2.9</ecNumber>
    </recommendedName>
</protein>
<keyword evidence="7" id="KW-0406">Ion transport</keyword>
<dbReference type="EMBL" id="JACHDS010000001">
    <property type="protein sequence ID" value="MBB6174359.1"/>
    <property type="molecule type" value="Genomic_DNA"/>
</dbReference>
<reference evidence="11 12" key="1">
    <citation type="submission" date="2020-08" db="EMBL/GenBank/DDBJ databases">
        <title>Sequencing the genomes of 1000 actinobacteria strains.</title>
        <authorList>
            <person name="Klenk H.-P."/>
        </authorList>
    </citation>
    <scope>NUCLEOTIDE SEQUENCE [LARGE SCALE GENOMIC DNA]</scope>
    <source>
        <strain evidence="11 12">DSM 46659</strain>
    </source>
</reference>
<evidence type="ECO:0000259" key="10">
    <source>
        <dbReference type="PROSITE" id="PS50893"/>
    </source>
</evidence>
<keyword evidence="8" id="KW-0472">Membrane</keyword>
<dbReference type="FunFam" id="3.40.50.300:FF:000425">
    <property type="entry name" value="Probable ABC transporter, ATP-binding subunit"/>
    <property type="match status" value="1"/>
</dbReference>
<sequence>MMGLLDVTGVTKSFGTTPVLRGVDLQIPDGCLAAVLGPSGCGKTTLLRVVAGFERADAGLVDVGGRRLADGGRTHVAPERRGIGIVPQEGALFPHMSVAKNVEFGLRGGRDARLRSAEVLELVGLAGYGGRMPHELSGGQQQRVALARALAPEPSLILLDEPFNALDPGLRATLRQEVRGVLRAAGVTALMVTHDREEAMSMADLVALMRDGRVAQSGAPREVYERPADAELAAYIGETVVLPGEFRAGRVHCALGRLAPVEGMEVPAGRCDVVLRPERLVLGTDADEGALAVVKDVTFAGHDTVVELALDGDGTELWVRSHVYPAPLVGETVRVHLAGAPAVFPTSELPARGILV</sequence>
<dbReference type="GO" id="GO:0043190">
    <property type="term" value="C:ATP-binding cassette (ABC) transporter complex"/>
    <property type="evidence" value="ECO:0007669"/>
    <property type="project" value="InterPro"/>
</dbReference>
<dbReference type="InterPro" id="IPR003439">
    <property type="entry name" value="ABC_transporter-like_ATP-bd"/>
</dbReference>
<evidence type="ECO:0000313" key="12">
    <source>
        <dbReference type="Proteomes" id="UP000546642"/>
    </source>
</evidence>
<dbReference type="CDD" id="cd03259">
    <property type="entry name" value="ABC_Carb_Solutes_like"/>
    <property type="match status" value="1"/>
</dbReference>
<dbReference type="InterPro" id="IPR050093">
    <property type="entry name" value="ABC_SmlMolc_Importer"/>
</dbReference>
<dbReference type="InterPro" id="IPR017871">
    <property type="entry name" value="ABC_transporter-like_CS"/>
</dbReference>
<evidence type="ECO:0000256" key="7">
    <source>
        <dbReference type="ARBA" id="ARBA00023065"/>
    </source>
</evidence>
<dbReference type="GO" id="GO:0016887">
    <property type="term" value="F:ATP hydrolysis activity"/>
    <property type="evidence" value="ECO:0007669"/>
    <property type="project" value="InterPro"/>
</dbReference>
<comment type="caution">
    <text evidence="11">The sequence shown here is derived from an EMBL/GenBank/DDBJ whole genome shotgun (WGS) entry which is preliminary data.</text>
</comment>
<dbReference type="GO" id="GO:0015408">
    <property type="term" value="F:ABC-type ferric iron transporter activity"/>
    <property type="evidence" value="ECO:0007669"/>
    <property type="project" value="InterPro"/>
</dbReference>
<dbReference type="SUPFAM" id="SSF50331">
    <property type="entry name" value="MOP-like"/>
    <property type="match status" value="1"/>
</dbReference>
<evidence type="ECO:0000256" key="8">
    <source>
        <dbReference type="ARBA" id="ARBA00023136"/>
    </source>
</evidence>
<dbReference type="PROSITE" id="PS00211">
    <property type="entry name" value="ABC_TRANSPORTER_1"/>
    <property type="match status" value="1"/>
</dbReference>
<evidence type="ECO:0000256" key="3">
    <source>
        <dbReference type="ARBA" id="ARBA00022496"/>
    </source>
</evidence>
<dbReference type="InterPro" id="IPR008995">
    <property type="entry name" value="Mo/tungstate-bd_C_term_dom"/>
</dbReference>
<dbReference type="Gene3D" id="3.40.50.300">
    <property type="entry name" value="P-loop containing nucleotide triphosphate hydrolases"/>
    <property type="match status" value="1"/>
</dbReference>
<gene>
    <name evidence="11" type="ORF">HNR23_004419</name>
</gene>
<proteinExistence type="predicted"/>
<evidence type="ECO:0000256" key="2">
    <source>
        <dbReference type="ARBA" id="ARBA00022475"/>
    </source>
</evidence>
<dbReference type="Pfam" id="PF00005">
    <property type="entry name" value="ABC_tran"/>
    <property type="match status" value="1"/>
</dbReference>
<dbReference type="InterPro" id="IPR015853">
    <property type="entry name" value="ABC_transpr_FbpC"/>
</dbReference>
<keyword evidence="5 11" id="KW-0067">ATP-binding</keyword>